<evidence type="ECO:0000313" key="3">
    <source>
        <dbReference type="Proteomes" id="UP000758168"/>
    </source>
</evidence>
<feature type="signal peptide" evidence="1">
    <location>
        <begin position="1"/>
        <end position="29"/>
    </location>
</feature>
<protein>
    <recommendedName>
        <fullName evidence="4">Beta/Gamma crystallin</fullName>
    </recommendedName>
</protein>
<dbReference type="RefSeq" id="WP_210059227.1">
    <property type="nucleotide sequence ID" value="NZ_BAAAMH010000017.1"/>
</dbReference>
<evidence type="ECO:0000313" key="2">
    <source>
        <dbReference type="EMBL" id="MBP2419147.1"/>
    </source>
</evidence>
<keyword evidence="3" id="KW-1185">Reference proteome</keyword>
<evidence type="ECO:0000256" key="1">
    <source>
        <dbReference type="SAM" id="SignalP"/>
    </source>
</evidence>
<evidence type="ECO:0008006" key="4">
    <source>
        <dbReference type="Google" id="ProtNLM"/>
    </source>
</evidence>
<name>A0ABS4ZDP0_9ACTN</name>
<dbReference type="Proteomes" id="UP000758168">
    <property type="component" value="Unassembled WGS sequence"/>
</dbReference>
<dbReference type="EMBL" id="JAGIOB010000001">
    <property type="protein sequence ID" value="MBP2419147.1"/>
    <property type="molecule type" value="Genomic_DNA"/>
</dbReference>
<feature type="chain" id="PRO_5046817719" description="Beta/Gamma crystallin" evidence="1">
    <location>
        <begin position="30"/>
        <end position="115"/>
    </location>
</feature>
<sequence>MIKRWAVALTGALVLGTAATALTGGPAEAASTQNICSSKNSTTDVYVYSQKLDEYFSLDSRECVRLGKGDALIYMLSSYRVGYGGDYSGCRLNSGFTPWTKADRVYFRTYPGDNC</sequence>
<gene>
    <name evidence="2" type="ORF">JOF54_004069</name>
</gene>
<proteinExistence type="predicted"/>
<keyword evidence="1" id="KW-0732">Signal</keyword>
<comment type="caution">
    <text evidence="2">The sequence shown here is derived from an EMBL/GenBank/DDBJ whole genome shotgun (WGS) entry which is preliminary data.</text>
</comment>
<accession>A0ABS4ZDP0</accession>
<reference evidence="2 3" key="1">
    <citation type="submission" date="2021-03" db="EMBL/GenBank/DDBJ databases">
        <title>Sequencing the genomes of 1000 actinobacteria strains.</title>
        <authorList>
            <person name="Klenk H.-P."/>
        </authorList>
    </citation>
    <scope>NUCLEOTIDE SEQUENCE [LARGE SCALE GENOMIC DNA]</scope>
    <source>
        <strain evidence="2 3">DSM 12936</strain>
    </source>
</reference>
<organism evidence="2 3">
    <name type="scientific">Microlunatus capsulatus</name>
    <dbReference type="NCBI Taxonomy" id="99117"/>
    <lineage>
        <taxon>Bacteria</taxon>
        <taxon>Bacillati</taxon>
        <taxon>Actinomycetota</taxon>
        <taxon>Actinomycetes</taxon>
        <taxon>Propionibacteriales</taxon>
        <taxon>Propionibacteriaceae</taxon>
        <taxon>Microlunatus</taxon>
    </lineage>
</organism>